<sequence length="65" mass="7300">MHLHERTPDYTSSSTGYLPVTAARSLQTTSVVASTLWPLRIIDAPHVKTRKFSVTRCHVTEITCM</sequence>
<accession>A0AAV5S6A1</accession>
<organism evidence="1 2">
    <name type="scientific">Maudiozyma humilis</name>
    <name type="common">Sour dough yeast</name>
    <name type="synonym">Kazachstania humilis</name>
    <dbReference type="NCBI Taxonomy" id="51915"/>
    <lineage>
        <taxon>Eukaryota</taxon>
        <taxon>Fungi</taxon>
        <taxon>Dikarya</taxon>
        <taxon>Ascomycota</taxon>
        <taxon>Saccharomycotina</taxon>
        <taxon>Saccharomycetes</taxon>
        <taxon>Saccharomycetales</taxon>
        <taxon>Saccharomycetaceae</taxon>
        <taxon>Maudiozyma</taxon>
    </lineage>
</organism>
<evidence type="ECO:0000313" key="2">
    <source>
        <dbReference type="Proteomes" id="UP001377567"/>
    </source>
</evidence>
<protein>
    <submittedName>
        <fullName evidence="1">Uncharacterized protein</fullName>
    </submittedName>
</protein>
<comment type="caution">
    <text evidence="1">The sequence shown here is derived from an EMBL/GenBank/DDBJ whole genome shotgun (WGS) entry which is preliminary data.</text>
</comment>
<dbReference type="EMBL" id="BTGD01000025">
    <property type="protein sequence ID" value="GMM58333.1"/>
    <property type="molecule type" value="Genomic_DNA"/>
</dbReference>
<reference evidence="1 2" key="1">
    <citation type="journal article" date="2023" name="Elife">
        <title>Identification of key yeast species and microbe-microbe interactions impacting larval growth of Drosophila in the wild.</title>
        <authorList>
            <person name="Mure A."/>
            <person name="Sugiura Y."/>
            <person name="Maeda R."/>
            <person name="Honda K."/>
            <person name="Sakurai N."/>
            <person name="Takahashi Y."/>
            <person name="Watada M."/>
            <person name="Katoh T."/>
            <person name="Gotoh A."/>
            <person name="Gotoh Y."/>
            <person name="Taniguchi I."/>
            <person name="Nakamura K."/>
            <person name="Hayashi T."/>
            <person name="Katayama T."/>
            <person name="Uemura T."/>
            <person name="Hattori Y."/>
        </authorList>
    </citation>
    <scope>NUCLEOTIDE SEQUENCE [LARGE SCALE GENOMIC DNA]</scope>
    <source>
        <strain evidence="1 2">KH-74</strain>
    </source>
</reference>
<evidence type="ECO:0000313" key="1">
    <source>
        <dbReference type="EMBL" id="GMM58333.1"/>
    </source>
</evidence>
<dbReference type="Proteomes" id="UP001377567">
    <property type="component" value="Unassembled WGS sequence"/>
</dbReference>
<keyword evidence="2" id="KW-1185">Reference proteome</keyword>
<name>A0AAV5S6A1_MAUHU</name>
<gene>
    <name evidence="1" type="ORF">DAKH74_049500</name>
</gene>
<dbReference type="AlphaFoldDB" id="A0AAV5S6A1"/>
<proteinExistence type="predicted"/>